<sequence>MNTETVTFQRHEIRMEHGRRVAGEPTELGALRVLAAPGTYERQTDTGLLVVSSGYDLYLRGAPPFDVRVGDTAVVRGEPLAITRTPEDWRRGDRRIGVQYHVERSLDT</sequence>
<gene>
    <name evidence="1" type="ORF">D2E23_0382</name>
</gene>
<dbReference type="RefSeq" id="WP_126029301.1">
    <property type="nucleotide sequence ID" value="NZ_QXGJ01000001.1"/>
</dbReference>
<evidence type="ECO:0000313" key="1">
    <source>
        <dbReference type="EMBL" id="RSX52654.1"/>
    </source>
</evidence>
<name>A0A430FID2_9BIFI</name>
<dbReference type="OrthoDB" id="3232867at2"/>
<dbReference type="Proteomes" id="UP000288607">
    <property type="component" value="Unassembled WGS sequence"/>
</dbReference>
<keyword evidence="2" id="KW-1185">Reference proteome</keyword>
<accession>A0A430FID2</accession>
<proteinExistence type="predicted"/>
<comment type="caution">
    <text evidence="1">The sequence shown here is derived from an EMBL/GenBank/DDBJ whole genome shotgun (WGS) entry which is preliminary data.</text>
</comment>
<dbReference type="EMBL" id="QXGJ01000001">
    <property type="protein sequence ID" value="RSX52654.1"/>
    <property type="molecule type" value="Genomic_DNA"/>
</dbReference>
<dbReference type="AlphaFoldDB" id="A0A430FID2"/>
<evidence type="ECO:0000313" key="2">
    <source>
        <dbReference type="Proteomes" id="UP000288607"/>
    </source>
</evidence>
<protein>
    <submittedName>
        <fullName evidence="1">Uncharacterized protein</fullName>
    </submittedName>
</protein>
<organism evidence="1 2">
    <name type="scientific">Bifidobacterium callimiconis</name>
    <dbReference type="NCBI Taxonomy" id="2306973"/>
    <lineage>
        <taxon>Bacteria</taxon>
        <taxon>Bacillati</taxon>
        <taxon>Actinomycetota</taxon>
        <taxon>Actinomycetes</taxon>
        <taxon>Bifidobacteriales</taxon>
        <taxon>Bifidobacteriaceae</taxon>
        <taxon>Bifidobacterium</taxon>
    </lineage>
</organism>
<reference evidence="1 2" key="1">
    <citation type="submission" date="2018-09" db="EMBL/GenBank/DDBJ databases">
        <title>Characterization of the phylogenetic diversity of five novel species belonging to the genus Bifidobacterium.</title>
        <authorList>
            <person name="Lugli G.A."/>
            <person name="Duranti S."/>
            <person name="Milani C."/>
        </authorList>
    </citation>
    <scope>NUCLEOTIDE SEQUENCE [LARGE SCALE GENOMIC DNA]</scope>
    <source>
        <strain evidence="1 2">2028B</strain>
    </source>
</reference>